<evidence type="ECO:0000313" key="6">
    <source>
        <dbReference type="Proteomes" id="UP000199601"/>
    </source>
</evidence>
<organism evidence="5 6">
    <name type="scientific">Mycobacterium europaeum</name>
    <dbReference type="NCBI Taxonomy" id="761804"/>
    <lineage>
        <taxon>Bacteria</taxon>
        <taxon>Bacillati</taxon>
        <taxon>Actinomycetota</taxon>
        <taxon>Actinomycetes</taxon>
        <taxon>Mycobacteriales</taxon>
        <taxon>Mycobacteriaceae</taxon>
        <taxon>Mycobacterium</taxon>
        <taxon>Mycobacterium simiae complex</taxon>
    </lineage>
</organism>
<feature type="domain" description="Type I restriction modification DNA specificity" evidence="4">
    <location>
        <begin position="167"/>
        <end position="311"/>
    </location>
</feature>
<reference evidence="6" key="1">
    <citation type="submission" date="2015-03" db="EMBL/GenBank/DDBJ databases">
        <authorList>
            <person name="Urmite Genomes"/>
        </authorList>
    </citation>
    <scope>NUCLEOTIDE SEQUENCE [LARGE SCALE GENOMIC DNA]</scope>
    <source>
        <strain evidence="6">CSUR P1344</strain>
    </source>
</reference>
<dbReference type="REBASE" id="122194">
    <property type="entry name" value="S.Meu1344ORF144P"/>
</dbReference>
<sequence>MTTVSDLFRVSYGNKLDMNKMVKADKSEGIAFVGRMGGLNGKSGVAGYVKPVPGLNPYRENLLTVALGGARLLSTYVQQRPFYTAQNVAVLRPIDPEMPLLHRLYYAMCIRANAFRYTAFGREANRTLAAIEIPTEVPDWVDSGEIPTIEGMARPERSEVELGDTTKWREFTFEDLFTVKKGKRVTKANRVPGATRFIGASEKNNGITDMCDLEPTFEAHCLTVPYNGNSVGVAFYQDRPFCASDDVNVLIPKAEISYWALLFVAAVIRFERYRFTYGYKWNLTRMKKTQIRLPAKKDGTPDWAYMESVMRGLPFSGAIASFDDVA</sequence>
<dbReference type="GO" id="GO:0009307">
    <property type="term" value="P:DNA restriction-modification system"/>
    <property type="evidence" value="ECO:0007669"/>
    <property type="project" value="UniProtKB-KW"/>
</dbReference>
<keyword evidence="3" id="KW-0238">DNA-binding</keyword>
<protein>
    <submittedName>
        <fullName evidence="5">Restriction enzyme BgcI subunit beta</fullName>
    </submittedName>
</protein>
<dbReference type="Gene3D" id="3.90.220.20">
    <property type="entry name" value="DNA methylase specificity domains"/>
    <property type="match status" value="1"/>
</dbReference>
<dbReference type="Pfam" id="PF01420">
    <property type="entry name" value="Methylase_S"/>
    <property type="match status" value="1"/>
</dbReference>
<keyword evidence="6" id="KW-1185">Reference proteome</keyword>
<dbReference type="GO" id="GO:0003677">
    <property type="term" value="F:DNA binding"/>
    <property type="evidence" value="ECO:0007669"/>
    <property type="project" value="UniProtKB-KW"/>
</dbReference>
<dbReference type="SUPFAM" id="SSF116734">
    <property type="entry name" value="DNA methylase specificity domain"/>
    <property type="match status" value="1"/>
</dbReference>
<dbReference type="InterPro" id="IPR000055">
    <property type="entry name" value="Restrct_endonuc_typeI_TRD"/>
</dbReference>
<keyword evidence="2" id="KW-0680">Restriction system</keyword>
<evidence type="ECO:0000256" key="2">
    <source>
        <dbReference type="ARBA" id="ARBA00022747"/>
    </source>
</evidence>
<dbReference type="AlphaFoldDB" id="A0A0U1CUD2"/>
<evidence type="ECO:0000313" key="5">
    <source>
        <dbReference type="EMBL" id="CQD02122.1"/>
    </source>
</evidence>
<evidence type="ECO:0000259" key="4">
    <source>
        <dbReference type="Pfam" id="PF01420"/>
    </source>
</evidence>
<dbReference type="EMBL" id="CTEC01000001">
    <property type="protein sequence ID" value="CQD02122.1"/>
    <property type="molecule type" value="Genomic_DNA"/>
</dbReference>
<accession>A0A0U1CUD2</accession>
<name>A0A0U1CUD2_9MYCO</name>
<gene>
    <name evidence="5" type="primary">bcgIB</name>
    <name evidence="5" type="ORF">BN000_00145</name>
</gene>
<comment type="similarity">
    <text evidence="1">Belongs to the type-I restriction system S methylase family.</text>
</comment>
<proteinExistence type="inferred from homology"/>
<evidence type="ECO:0000256" key="1">
    <source>
        <dbReference type="ARBA" id="ARBA00010923"/>
    </source>
</evidence>
<dbReference type="InterPro" id="IPR044946">
    <property type="entry name" value="Restrct_endonuc_typeI_TRD_sf"/>
</dbReference>
<evidence type="ECO:0000256" key="3">
    <source>
        <dbReference type="ARBA" id="ARBA00023125"/>
    </source>
</evidence>
<dbReference type="RefSeq" id="WP_042791486.1">
    <property type="nucleotide sequence ID" value="NZ_CTEC01000001.1"/>
</dbReference>
<dbReference type="Proteomes" id="UP000199601">
    <property type="component" value="Unassembled WGS sequence"/>
</dbReference>